<dbReference type="InterPro" id="IPR047789">
    <property type="entry name" value="CU044_5270-like"/>
</dbReference>
<organism evidence="3 4">
    <name type="scientific">Actinomadura parmotrematis</name>
    <dbReference type="NCBI Taxonomy" id="2864039"/>
    <lineage>
        <taxon>Bacteria</taxon>
        <taxon>Bacillati</taxon>
        <taxon>Actinomycetota</taxon>
        <taxon>Actinomycetes</taxon>
        <taxon>Streptosporangiales</taxon>
        <taxon>Thermomonosporaceae</taxon>
        <taxon>Actinomadura</taxon>
    </lineage>
</organism>
<dbReference type="NCBIfam" id="NF038083">
    <property type="entry name" value="CU044_5270_fam"/>
    <property type="match status" value="1"/>
</dbReference>
<feature type="region of interest" description="Disordered" evidence="1">
    <location>
        <begin position="142"/>
        <end position="167"/>
    </location>
</feature>
<evidence type="ECO:0000256" key="1">
    <source>
        <dbReference type="SAM" id="MobiDB-lite"/>
    </source>
</evidence>
<gene>
    <name evidence="3" type="ORF">K1Y72_30540</name>
</gene>
<proteinExistence type="predicted"/>
<keyword evidence="4" id="KW-1185">Reference proteome</keyword>
<protein>
    <submittedName>
        <fullName evidence="3">CU044_5270 family protein</fullName>
    </submittedName>
</protein>
<dbReference type="EMBL" id="JAIBOA010000026">
    <property type="protein sequence ID" value="MBW8486741.1"/>
    <property type="molecule type" value="Genomic_DNA"/>
</dbReference>
<keyword evidence="2" id="KW-0472">Membrane</keyword>
<dbReference type="Proteomes" id="UP000774570">
    <property type="component" value="Unassembled WGS sequence"/>
</dbReference>
<evidence type="ECO:0000313" key="3">
    <source>
        <dbReference type="EMBL" id="MBW8486741.1"/>
    </source>
</evidence>
<feature type="compositionally biased region" description="Basic and acidic residues" evidence="1">
    <location>
        <begin position="142"/>
        <end position="157"/>
    </location>
</feature>
<comment type="caution">
    <text evidence="3">The sequence shown here is derived from an EMBL/GenBank/DDBJ whole genome shotgun (WGS) entry which is preliminary data.</text>
</comment>
<keyword evidence="2" id="KW-1133">Transmembrane helix</keyword>
<name>A0ABS7G200_9ACTN</name>
<reference evidence="3 4" key="1">
    <citation type="submission" date="2021-07" db="EMBL/GenBank/DDBJ databases">
        <title>Actinomadura sp. PM05-2 isolated from lichen.</title>
        <authorList>
            <person name="Somphong A."/>
            <person name="Phongsopitanun W."/>
            <person name="Tanasupawat S."/>
            <person name="Peongsungnone V."/>
        </authorList>
    </citation>
    <scope>NUCLEOTIDE SEQUENCE [LARGE SCALE GENOMIC DNA]</scope>
    <source>
        <strain evidence="3 4">PM05-2</strain>
    </source>
</reference>
<evidence type="ECO:0000313" key="4">
    <source>
        <dbReference type="Proteomes" id="UP000774570"/>
    </source>
</evidence>
<sequence length="383" mass="40360">MNEMNLIRDLLKEPAPPSHAATAEALHRLEREQAGPQPRSRRVPPRRNRLIWSGLLGAATVAAVTVAAVGLPADSAGPGREEPRGALSARQVLLAAAESAARAPSTGTGAYWFTHFRTGGATVVTGRAGRSLVYQCSETKDWNDARSPTRTDAETKAGRGGTTMHYAGTRDLGTCPLGAVDTVAGKRDGSPSAGSAPNRGRAPARTGTAPGPWEIHKERTAFNSAFGDGSLAQLRALPTDPARLRAHFLSTPQRSQGGRQDHQSPDQWVFDAAGYLLTDEPVAPQVRVAAYRMLAALPGVRAAGNVPDPLGRMGAAVELPGVSGPGLRDRIIVEPSSGRLLARETFTVAPVNGYPAGTMLNWQALVDARWTNRAPSHATELPG</sequence>
<evidence type="ECO:0000256" key="2">
    <source>
        <dbReference type="SAM" id="Phobius"/>
    </source>
</evidence>
<keyword evidence="2" id="KW-0812">Transmembrane</keyword>
<feature type="region of interest" description="Disordered" evidence="1">
    <location>
        <begin position="185"/>
        <end position="212"/>
    </location>
</feature>
<accession>A0ABS7G200</accession>
<feature type="transmembrane region" description="Helical" evidence="2">
    <location>
        <begin position="50"/>
        <end position="71"/>
    </location>
</feature>